<reference evidence="1" key="1">
    <citation type="submission" date="2019-08" db="EMBL/GenBank/DDBJ databases">
        <authorList>
            <person name="Kucharzyk K."/>
            <person name="Murdoch R.W."/>
            <person name="Higgins S."/>
            <person name="Loffler F."/>
        </authorList>
    </citation>
    <scope>NUCLEOTIDE SEQUENCE</scope>
</reference>
<gene>
    <name evidence="1" type="ORF">SDC9_108011</name>
</gene>
<dbReference type="EMBL" id="VSSQ01018182">
    <property type="protein sequence ID" value="MPM61156.1"/>
    <property type="molecule type" value="Genomic_DNA"/>
</dbReference>
<sequence length="102" mass="11204">MSSDKQIFRYAQVGTEVNFLIDGGNADVLRILRGVVPYVALHAFHAHLTGIPLIDAGQTLDNRRFPCAVFTHQCVNLALSQCQLRVIQSYHAGKGLGDITHC</sequence>
<comment type="caution">
    <text evidence="1">The sequence shown here is derived from an EMBL/GenBank/DDBJ whole genome shotgun (WGS) entry which is preliminary data.</text>
</comment>
<organism evidence="1">
    <name type="scientific">bioreactor metagenome</name>
    <dbReference type="NCBI Taxonomy" id="1076179"/>
    <lineage>
        <taxon>unclassified sequences</taxon>
        <taxon>metagenomes</taxon>
        <taxon>ecological metagenomes</taxon>
    </lineage>
</organism>
<evidence type="ECO:0000313" key="1">
    <source>
        <dbReference type="EMBL" id="MPM61156.1"/>
    </source>
</evidence>
<protein>
    <submittedName>
        <fullName evidence="1">Uncharacterized protein</fullName>
    </submittedName>
</protein>
<name>A0A645B7W0_9ZZZZ</name>
<dbReference type="AlphaFoldDB" id="A0A645B7W0"/>
<accession>A0A645B7W0</accession>
<proteinExistence type="predicted"/>